<comment type="caution">
    <text evidence="2">The sequence shown here is derived from an EMBL/GenBank/DDBJ whole genome shotgun (WGS) entry which is preliminary data.</text>
</comment>
<gene>
    <name evidence="2" type="ORF">EDD29_2359</name>
</gene>
<keyword evidence="1" id="KW-0812">Transmembrane</keyword>
<keyword evidence="3" id="KW-1185">Reference proteome</keyword>
<reference evidence="2 3" key="1">
    <citation type="submission" date="2018-11" db="EMBL/GenBank/DDBJ databases">
        <title>Sequencing the genomes of 1000 actinobacteria strains.</title>
        <authorList>
            <person name="Klenk H.-P."/>
        </authorList>
    </citation>
    <scope>NUCLEOTIDE SEQUENCE [LARGE SCALE GENOMIC DNA]</scope>
    <source>
        <strain evidence="2 3">DSM 44254</strain>
    </source>
</reference>
<keyword evidence="1" id="KW-0472">Membrane</keyword>
<evidence type="ECO:0000313" key="3">
    <source>
        <dbReference type="Proteomes" id="UP000272400"/>
    </source>
</evidence>
<sequence>MGDALAYRPPTLPRFAQELVTRDLCYSVHVDERLRELVLTTVVDNGSRAVCPSFGIDLARVARHAVRARRRRYVQDALMLAAWLLGLAMTGLAATRGWGTVSVLGAVAAVPVAFVALAGRVYGDLAAAIDVGRGVKADAPALDAETEARLAEVGQAKVVIYSTGENDPFIGSGRRLNNFQLGPIDISEAGLDDNGDPKPLLPFTAVDLHTYLARNMPNMGISGLTARNRLYARGDCVHLIPGLLPDKQRPPATTVHADLLKAGVLQPTEVARTFLCVEHSIRGGDLVVCMYLRAWIEQDLLSVERLVYLLPPLLPRLRVDQDVLVSGRLAAVLKAVLEGARWAPRALTFRPTPYTRPAKERRANAKERRRAKREVRGGYRHDYGSRISVREAVAAYDTTEFHEKSDVADISRRLQYAFLNHVEKFLDDHGVELSRFRDQVKIINRYDIGTLQGGNVVIGGEGNLISGHGQVNTPPSPPQQNP</sequence>
<feature type="transmembrane region" description="Helical" evidence="1">
    <location>
        <begin position="77"/>
        <end position="95"/>
    </location>
</feature>
<name>A0A3N1CU42_9ACTN</name>
<organism evidence="2 3">
    <name type="scientific">Actinocorallia herbida</name>
    <dbReference type="NCBI Taxonomy" id="58109"/>
    <lineage>
        <taxon>Bacteria</taxon>
        <taxon>Bacillati</taxon>
        <taxon>Actinomycetota</taxon>
        <taxon>Actinomycetes</taxon>
        <taxon>Streptosporangiales</taxon>
        <taxon>Thermomonosporaceae</taxon>
        <taxon>Actinocorallia</taxon>
    </lineage>
</organism>
<dbReference type="OrthoDB" id="3078176at2"/>
<dbReference type="AlphaFoldDB" id="A0A3N1CU42"/>
<protein>
    <submittedName>
        <fullName evidence="2">Uncharacterized protein</fullName>
    </submittedName>
</protein>
<dbReference type="EMBL" id="RJKE01000001">
    <property type="protein sequence ID" value="ROO84830.1"/>
    <property type="molecule type" value="Genomic_DNA"/>
</dbReference>
<dbReference type="RefSeq" id="WP_148085929.1">
    <property type="nucleotide sequence ID" value="NZ_RJKE01000001.1"/>
</dbReference>
<dbReference type="Proteomes" id="UP000272400">
    <property type="component" value="Unassembled WGS sequence"/>
</dbReference>
<evidence type="ECO:0000313" key="2">
    <source>
        <dbReference type="EMBL" id="ROO84830.1"/>
    </source>
</evidence>
<evidence type="ECO:0000256" key="1">
    <source>
        <dbReference type="SAM" id="Phobius"/>
    </source>
</evidence>
<proteinExistence type="predicted"/>
<keyword evidence="1" id="KW-1133">Transmembrane helix</keyword>
<accession>A0A3N1CU42</accession>